<dbReference type="EMBL" id="NKHZ01000025">
    <property type="protein sequence ID" value="PNS20301.1"/>
    <property type="molecule type" value="Genomic_DNA"/>
</dbReference>
<feature type="transmembrane region" description="Helical" evidence="7">
    <location>
        <begin position="21"/>
        <end position="43"/>
    </location>
</feature>
<evidence type="ECO:0000256" key="8">
    <source>
        <dbReference type="SAM" id="MobiDB-lite"/>
    </source>
</evidence>
<keyword evidence="10" id="KW-1185">Reference proteome</keyword>
<dbReference type="InParanoid" id="A0A2K1QZ28"/>
<evidence type="ECO:0000256" key="2">
    <source>
        <dbReference type="ARBA" id="ARBA00005550"/>
    </source>
</evidence>
<evidence type="ECO:0000256" key="4">
    <source>
        <dbReference type="ARBA" id="ARBA00022692"/>
    </source>
</evidence>
<keyword evidence="5 7" id="KW-1133">Transmembrane helix</keyword>
<dbReference type="OrthoDB" id="4096362at2759"/>
<dbReference type="PANTHER" id="PTHR40021:SF1">
    <property type="entry name" value="DEFECT AT LOW TEMPERATURE PROTEIN 1"/>
    <property type="match status" value="1"/>
</dbReference>
<feature type="transmembrane region" description="Helical" evidence="7">
    <location>
        <begin position="49"/>
        <end position="71"/>
    </location>
</feature>
<protein>
    <recommendedName>
        <fullName evidence="3 7">Defect at low temperature protein 1</fullName>
    </recommendedName>
</protein>
<dbReference type="Proteomes" id="UP000243797">
    <property type="component" value="Unassembled WGS sequence"/>
</dbReference>
<feature type="region of interest" description="Disordered" evidence="8">
    <location>
        <begin position="284"/>
        <end position="360"/>
    </location>
</feature>
<name>A0A2K1QZ28_9PEZI</name>
<dbReference type="STRING" id="2082308.A0A2K1QZ28"/>
<comment type="function">
    <text evidence="1 7">Required for growth under high-pressure and low-temperature conditions.</text>
</comment>
<evidence type="ECO:0000256" key="7">
    <source>
        <dbReference type="RuleBase" id="RU367100"/>
    </source>
</evidence>
<evidence type="ECO:0000256" key="6">
    <source>
        <dbReference type="ARBA" id="ARBA00023136"/>
    </source>
</evidence>
<evidence type="ECO:0000256" key="1">
    <source>
        <dbReference type="ARBA" id="ARBA00002489"/>
    </source>
</evidence>
<sequence>MARRFRLPFRIPILRVFYSTTYTALFLLELLLLAITPTALIYSAITEKALQYIVIVGGVYTLVAILVLFIYSSRLFTNRTVLAALGKSYIPIEEGEVSGSVRKLIKGQLQRSANIALECRPRDLSSTALLTDHQQGDEFAQNEKTRVGQIARVDPNFPPWGLVKHPGWSSPNPSETSITPHVFFLQIIDELPNLLEARIVSLGGPPRSSDIKAVTESEYPGSQKPPLLDIRGYLTYVDAEGSVSIPSSAESFIDRFEKARFCGRPLHETELVELTSTFADLLSNTRTGDGDIDTPFEIRNSPLGATNGLPVIRDDASFLSGTSRSSRSTDLRPQTSNRELRGADVESPTSAAGGHEHRGSVVHVNRAGAVYGGTGSSGPASTATLDSMSSVIQQARSQRRRRHNL</sequence>
<comment type="similarity">
    <text evidence="2 7">Belongs to the DLT1 family.</text>
</comment>
<evidence type="ECO:0000313" key="9">
    <source>
        <dbReference type="EMBL" id="PNS20301.1"/>
    </source>
</evidence>
<proteinExistence type="inferred from homology"/>
<dbReference type="InterPro" id="IPR038869">
    <property type="entry name" value="DLT1"/>
</dbReference>
<keyword evidence="6 7" id="KW-0472">Membrane</keyword>
<evidence type="ECO:0000256" key="3">
    <source>
        <dbReference type="ARBA" id="ARBA00021353"/>
    </source>
</evidence>
<dbReference type="GO" id="GO:0016020">
    <property type="term" value="C:membrane"/>
    <property type="evidence" value="ECO:0007669"/>
    <property type="project" value="UniProtKB-SubCell"/>
</dbReference>
<comment type="caution">
    <text evidence="9">The sequence shown here is derived from an EMBL/GenBank/DDBJ whole genome shotgun (WGS) entry which is preliminary data.</text>
</comment>
<feature type="compositionally biased region" description="Polar residues" evidence="8">
    <location>
        <begin position="385"/>
        <end position="396"/>
    </location>
</feature>
<evidence type="ECO:0000256" key="5">
    <source>
        <dbReference type="ARBA" id="ARBA00022989"/>
    </source>
</evidence>
<accession>A0A2K1QZ28</accession>
<dbReference type="PANTHER" id="PTHR40021">
    <property type="entry name" value="DEFECT AT LOW TEMPERATURE PROTEIN 1"/>
    <property type="match status" value="1"/>
</dbReference>
<organism evidence="9 10">
    <name type="scientific">Sphaceloma murrayae</name>
    <dbReference type="NCBI Taxonomy" id="2082308"/>
    <lineage>
        <taxon>Eukaryota</taxon>
        <taxon>Fungi</taxon>
        <taxon>Dikarya</taxon>
        <taxon>Ascomycota</taxon>
        <taxon>Pezizomycotina</taxon>
        <taxon>Dothideomycetes</taxon>
        <taxon>Dothideomycetidae</taxon>
        <taxon>Myriangiales</taxon>
        <taxon>Elsinoaceae</taxon>
        <taxon>Sphaceloma</taxon>
    </lineage>
</organism>
<reference evidence="9 10" key="1">
    <citation type="submission" date="2017-06" db="EMBL/GenBank/DDBJ databases">
        <title>Draft genome sequence of a variant of Elsinoe murrayae.</title>
        <authorList>
            <person name="Cheng Q."/>
        </authorList>
    </citation>
    <scope>NUCLEOTIDE SEQUENCE [LARGE SCALE GENOMIC DNA]</scope>
    <source>
        <strain evidence="9 10">CQ-2017a</strain>
    </source>
</reference>
<gene>
    <name evidence="7" type="primary">DLT1</name>
    <name evidence="9" type="ORF">CAC42_5751</name>
</gene>
<keyword evidence="4 7" id="KW-0812">Transmembrane</keyword>
<comment type="subcellular location">
    <subcellularLocation>
        <location evidence="7">Membrane</location>
        <topology evidence="7">Multi-pass membrane protein</topology>
    </subcellularLocation>
</comment>
<evidence type="ECO:0000313" key="10">
    <source>
        <dbReference type="Proteomes" id="UP000243797"/>
    </source>
</evidence>
<feature type="region of interest" description="Disordered" evidence="8">
    <location>
        <begin position="372"/>
        <end position="405"/>
    </location>
</feature>
<dbReference type="AlphaFoldDB" id="A0A2K1QZ28"/>